<organism evidence="3 4">
    <name type="scientific">Diplodia corticola</name>
    <dbReference type="NCBI Taxonomy" id="236234"/>
    <lineage>
        <taxon>Eukaryota</taxon>
        <taxon>Fungi</taxon>
        <taxon>Dikarya</taxon>
        <taxon>Ascomycota</taxon>
        <taxon>Pezizomycotina</taxon>
        <taxon>Dothideomycetes</taxon>
        <taxon>Dothideomycetes incertae sedis</taxon>
        <taxon>Botryosphaeriales</taxon>
        <taxon>Botryosphaeriaceae</taxon>
        <taxon>Diplodia</taxon>
    </lineage>
</organism>
<evidence type="ECO:0000256" key="1">
    <source>
        <dbReference type="SAM" id="MobiDB-lite"/>
    </source>
</evidence>
<evidence type="ECO:0000313" key="3">
    <source>
        <dbReference type="EMBL" id="OJD29403.1"/>
    </source>
</evidence>
<accession>A0A1J9RAF6</accession>
<keyword evidence="2" id="KW-0732">Signal</keyword>
<dbReference type="AlphaFoldDB" id="A0A1J9RAF6"/>
<evidence type="ECO:0000313" key="4">
    <source>
        <dbReference type="Proteomes" id="UP000183809"/>
    </source>
</evidence>
<dbReference type="GeneID" id="31019712"/>
<comment type="caution">
    <text evidence="3">The sequence shown here is derived from an EMBL/GenBank/DDBJ whole genome shotgun (WGS) entry which is preliminary data.</text>
</comment>
<feature type="chain" id="PRO_5009656623" evidence="2">
    <location>
        <begin position="19"/>
        <end position="146"/>
    </location>
</feature>
<feature type="region of interest" description="Disordered" evidence="1">
    <location>
        <begin position="124"/>
        <end position="146"/>
    </location>
</feature>
<evidence type="ECO:0000256" key="2">
    <source>
        <dbReference type="SAM" id="SignalP"/>
    </source>
</evidence>
<reference evidence="3 4" key="1">
    <citation type="submission" date="2016-10" db="EMBL/GenBank/DDBJ databases">
        <title>Proteomics and genomics reveal pathogen-plant mechanisms compatible with a hemibiotrophic lifestyle of Diplodia corticola.</title>
        <authorList>
            <person name="Fernandes I."/>
            <person name="De Jonge R."/>
            <person name="Van De Peer Y."/>
            <person name="Devreese B."/>
            <person name="Alves A."/>
            <person name="Esteves A.C."/>
        </authorList>
    </citation>
    <scope>NUCLEOTIDE SEQUENCE [LARGE SCALE GENOMIC DNA]</scope>
    <source>
        <strain evidence="3 4">CBS 112549</strain>
    </source>
</reference>
<sequence length="146" mass="15997">MKFTAAIYLPLLATLTTAIPTTNTTHFEEVALIPADFSAAAAPAGIPNHKSKRNTGWAGIYYCRSTDWRAPCAHTWLKVGQCMNFAGGWDNNVQSFGPDPGPHYCVLHSEPDCGGAEPTFRIRHPGSRNTEEFGQKHRASSVRCSY</sequence>
<gene>
    <name evidence="3" type="ORF">BKCO1_8100014</name>
</gene>
<protein>
    <submittedName>
        <fullName evidence="3">Short chain dehydrogenase</fullName>
    </submittedName>
</protein>
<dbReference type="EMBL" id="MNUE01000081">
    <property type="protein sequence ID" value="OJD29403.1"/>
    <property type="molecule type" value="Genomic_DNA"/>
</dbReference>
<dbReference type="OrthoDB" id="2910287at2759"/>
<dbReference type="RefSeq" id="XP_020125663.1">
    <property type="nucleotide sequence ID" value="XM_020279449.1"/>
</dbReference>
<keyword evidence="4" id="KW-1185">Reference proteome</keyword>
<dbReference type="Proteomes" id="UP000183809">
    <property type="component" value="Unassembled WGS sequence"/>
</dbReference>
<dbReference type="STRING" id="236234.A0A1J9RAF6"/>
<feature type="signal peptide" evidence="2">
    <location>
        <begin position="1"/>
        <end position="18"/>
    </location>
</feature>
<proteinExistence type="predicted"/>
<name>A0A1J9RAF6_9PEZI</name>